<gene>
    <name evidence="3" type="ORF">N0F65_001582</name>
</gene>
<name>A0AAV2Z306_9STRA</name>
<keyword evidence="2" id="KW-0812">Transmembrane</keyword>
<evidence type="ECO:0000256" key="1">
    <source>
        <dbReference type="SAM" id="MobiDB-lite"/>
    </source>
</evidence>
<reference evidence="3" key="1">
    <citation type="submission" date="2022-11" db="EMBL/GenBank/DDBJ databases">
        <authorList>
            <person name="Morgan W.R."/>
            <person name="Tartar A."/>
        </authorList>
    </citation>
    <scope>NUCLEOTIDE SEQUENCE</scope>
    <source>
        <strain evidence="3">ARSEF 373</strain>
    </source>
</reference>
<evidence type="ECO:0000313" key="4">
    <source>
        <dbReference type="Proteomes" id="UP001146120"/>
    </source>
</evidence>
<feature type="region of interest" description="Disordered" evidence="1">
    <location>
        <begin position="66"/>
        <end position="86"/>
    </location>
</feature>
<keyword evidence="4" id="KW-1185">Reference proteome</keyword>
<reference evidence="3" key="2">
    <citation type="journal article" date="2023" name="Microbiol Resour">
        <title>Decontamination and Annotation of the Draft Genome Sequence of the Oomycete Lagenidium giganteum ARSEF 373.</title>
        <authorList>
            <person name="Morgan W.R."/>
            <person name="Tartar A."/>
        </authorList>
    </citation>
    <scope>NUCLEOTIDE SEQUENCE</scope>
    <source>
        <strain evidence="3">ARSEF 373</strain>
    </source>
</reference>
<comment type="caution">
    <text evidence="3">The sequence shown here is derived from an EMBL/GenBank/DDBJ whole genome shotgun (WGS) entry which is preliminary data.</text>
</comment>
<proteinExistence type="predicted"/>
<dbReference type="EMBL" id="DAKRPA010000049">
    <property type="protein sequence ID" value="DBA01343.1"/>
    <property type="molecule type" value="Genomic_DNA"/>
</dbReference>
<feature type="transmembrane region" description="Helical" evidence="2">
    <location>
        <begin position="36"/>
        <end position="61"/>
    </location>
</feature>
<dbReference type="Proteomes" id="UP001146120">
    <property type="component" value="Unassembled WGS sequence"/>
</dbReference>
<accession>A0AAV2Z306</accession>
<sequence length="86" mass="9836">MTDESDNKMAKLAARLAQPPETWVDVIMVAFISDPYFYGCCACLAIVLLAAVALWATITLLRQMDREDKQRQRQRDASEEDSKKRK</sequence>
<evidence type="ECO:0000313" key="3">
    <source>
        <dbReference type="EMBL" id="DBA01343.1"/>
    </source>
</evidence>
<evidence type="ECO:0000256" key="2">
    <source>
        <dbReference type="SAM" id="Phobius"/>
    </source>
</evidence>
<dbReference type="AlphaFoldDB" id="A0AAV2Z306"/>
<organism evidence="3 4">
    <name type="scientific">Lagenidium giganteum</name>
    <dbReference type="NCBI Taxonomy" id="4803"/>
    <lineage>
        <taxon>Eukaryota</taxon>
        <taxon>Sar</taxon>
        <taxon>Stramenopiles</taxon>
        <taxon>Oomycota</taxon>
        <taxon>Peronosporomycetes</taxon>
        <taxon>Pythiales</taxon>
        <taxon>Pythiaceae</taxon>
    </lineage>
</organism>
<keyword evidence="2" id="KW-0472">Membrane</keyword>
<keyword evidence="2" id="KW-1133">Transmembrane helix</keyword>
<protein>
    <recommendedName>
        <fullName evidence="5">Small integral membrane protein 15</fullName>
    </recommendedName>
</protein>
<evidence type="ECO:0008006" key="5">
    <source>
        <dbReference type="Google" id="ProtNLM"/>
    </source>
</evidence>